<proteinExistence type="predicted"/>
<dbReference type="RefSeq" id="WP_100706120.1">
    <property type="nucleotide sequence ID" value="NZ_NPDL01000003.1"/>
</dbReference>
<dbReference type="OrthoDB" id="48792at2"/>
<protein>
    <submittedName>
        <fullName evidence="2">Poly-gamma-glutamate biosynthesis protein PgsC</fullName>
    </submittedName>
</protein>
<comment type="caution">
    <text evidence="2">The sequence shown here is derived from an EMBL/GenBank/DDBJ whole genome shotgun (WGS) entry which is preliminary data.</text>
</comment>
<dbReference type="EMBL" id="NPDN01000003">
    <property type="protein sequence ID" value="PJZ26332.1"/>
    <property type="molecule type" value="Genomic_DNA"/>
</dbReference>
<reference evidence="2 3" key="1">
    <citation type="submission" date="2017-07" db="EMBL/GenBank/DDBJ databases">
        <title>Leptospira spp. isolated from tropical soils.</title>
        <authorList>
            <person name="Thibeaux R."/>
            <person name="Iraola G."/>
            <person name="Ferres I."/>
            <person name="Bierque E."/>
            <person name="Girault D."/>
            <person name="Soupe-Gilbert M.-E."/>
            <person name="Picardeau M."/>
            <person name="Goarant C."/>
        </authorList>
    </citation>
    <scope>NUCLEOTIDE SEQUENCE [LARGE SCALE GENOMIC DNA]</scope>
    <source>
        <strain evidence="2 3">MCA1-C-A1</strain>
    </source>
</reference>
<accession>A0A2M9XFF3</accession>
<dbReference type="PRINTS" id="PR01759">
    <property type="entry name" value="CAPSULEPROTC"/>
</dbReference>
<dbReference type="AlphaFoldDB" id="A0A2M9XFF3"/>
<evidence type="ECO:0000313" key="2">
    <source>
        <dbReference type="EMBL" id="PJZ26332.1"/>
    </source>
</evidence>
<dbReference type="Pfam" id="PF14102">
    <property type="entry name" value="Caps_synth_CapC"/>
    <property type="match status" value="1"/>
</dbReference>
<gene>
    <name evidence="2" type="primary">pgsC</name>
    <name evidence="2" type="ORF">CH357_07510</name>
</gene>
<feature type="transmembrane region" description="Helical" evidence="1">
    <location>
        <begin position="130"/>
        <end position="149"/>
    </location>
</feature>
<keyword evidence="1" id="KW-0472">Membrane</keyword>
<evidence type="ECO:0000313" key="3">
    <source>
        <dbReference type="Proteomes" id="UP000232196"/>
    </source>
</evidence>
<name>A0A2M9XFF3_9LEPT</name>
<dbReference type="GO" id="GO:0016020">
    <property type="term" value="C:membrane"/>
    <property type="evidence" value="ECO:0007669"/>
    <property type="project" value="InterPro"/>
</dbReference>
<keyword evidence="3" id="KW-1185">Reference proteome</keyword>
<keyword evidence="1" id="KW-1133">Transmembrane helix</keyword>
<organism evidence="2 3">
    <name type="scientific">Leptospira hartskeerlii</name>
    <dbReference type="NCBI Taxonomy" id="2023177"/>
    <lineage>
        <taxon>Bacteria</taxon>
        <taxon>Pseudomonadati</taxon>
        <taxon>Spirochaetota</taxon>
        <taxon>Spirochaetia</taxon>
        <taxon>Leptospirales</taxon>
        <taxon>Leptospiraceae</taxon>
        <taxon>Leptospira</taxon>
    </lineage>
</organism>
<keyword evidence="1" id="KW-0812">Transmembrane</keyword>
<dbReference type="GO" id="GO:0045227">
    <property type="term" value="P:capsule polysaccharide biosynthetic process"/>
    <property type="evidence" value="ECO:0007669"/>
    <property type="project" value="InterPro"/>
</dbReference>
<evidence type="ECO:0000256" key="1">
    <source>
        <dbReference type="SAM" id="Phobius"/>
    </source>
</evidence>
<feature type="transmembrane region" description="Helical" evidence="1">
    <location>
        <begin position="73"/>
        <end position="92"/>
    </location>
</feature>
<feature type="transmembrane region" description="Helical" evidence="1">
    <location>
        <begin position="12"/>
        <end position="36"/>
    </location>
</feature>
<dbReference type="NCBIfam" id="TIGR04011">
    <property type="entry name" value="poly_gGlu_PgsC"/>
    <property type="match status" value="1"/>
</dbReference>
<dbReference type="Proteomes" id="UP000232196">
    <property type="component" value="Unassembled WGS sequence"/>
</dbReference>
<dbReference type="InterPro" id="IPR008338">
    <property type="entry name" value="Capsule_biosynth_CapC"/>
</dbReference>
<feature type="transmembrane region" description="Helical" evidence="1">
    <location>
        <begin position="42"/>
        <end position="61"/>
    </location>
</feature>
<sequence length="154" mass="16809">MDLLSISIGLGLGISLFFSEFFGIAGGLVVPGYFALQLQNPINILLTLSVSLCVFALGRFISKFVILYGKRRTAILLLLGFVLDAIGNEWIFPGIFKEIIHLGSEVKAVGHIIPGLIAVWMDRQGWLETLASLLTASVIVRLILILFLGKELLP</sequence>